<evidence type="ECO:0000313" key="3">
    <source>
        <dbReference type="Proteomes" id="UP000219602"/>
    </source>
</evidence>
<reference evidence="2 3" key="1">
    <citation type="journal article" date="2016" name="Environ. Microbiol.">
        <title>Effector profiles distinguish formae speciales of Fusarium oxysporum.</title>
        <authorList>
            <person name="van Dam P."/>
            <person name="Fokkens L."/>
            <person name="Schmidt S.M."/>
            <person name="Linmans J.H."/>
            <person name="Kistler H.C."/>
            <person name="Ma L.J."/>
            <person name="Rep M."/>
        </authorList>
    </citation>
    <scope>NUCLEOTIDE SEQUENCE [LARGE SCALE GENOMIC DNA]</scope>
    <source>
        <strain evidence="2 3">Forc016</strain>
    </source>
</reference>
<feature type="transmembrane region" description="Helical" evidence="1">
    <location>
        <begin position="281"/>
        <end position="300"/>
    </location>
</feature>
<feature type="transmembrane region" description="Helical" evidence="1">
    <location>
        <begin position="206"/>
        <end position="229"/>
    </location>
</feature>
<dbReference type="Proteomes" id="UP000219602">
    <property type="component" value="Unassembled WGS sequence"/>
</dbReference>
<protein>
    <recommendedName>
        <fullName evidence="4">Major facilitator superfamily (MFS) profile domain-containing protein</fullName>
    </recommendedName>
</protein>
<reference evidence="2 3" key="2">
    <citation type="journal article" date="2017" name="Sci. Rep.">
        <title>A mobile pathogenicity chromosome in Fusarium oxysporum for infection of multiple cucurbit species.</title>
        <authorList>
            <person name="van Dam P."/>
            <person name="Fokkens L."/>
            <person name="Ayukawa Y."/>
            <person name="van der Gragt M."/>
            <person name="Ter Horst A."/>
            <person name="Brankovics B."/>
            <person name="Houterman P.M."/>
            <person name="Arie T."/>
            <person name="Rep M."/>
        </authorList>
    </citation>
    <scope>NUCLEOTIDE SEQUENCE [LARGE SCALE GENOMIC DNA]</scope>
    <source>
        <strain evidence="2 3">Forc016</strain>
    </source>
</reference>
<feature type="transmembrane region" description="Helical" evidence="1">
    <location>
        <begin position="485"/>
        <end position="506"/>
    </location>
</feature>
<feature type="transmembrane region" description="Helical" evidence="1">
    <location>
        <begin position="518"/>
        <end position="541"/>
    </location>
</feature>
<feature type="transmembrane region" description="Helical" evidence="1">
    <location>
        <begin position="556"/>
        <end position="576"/>
    </location>
</feature>
<evidence type="ECO:0000313" key="2">
    <source>
        <dbReference type="EMBL" id="PCD21439.1"/>
    </source>
</evidence>
<accession>A0A2H3G8N3</accession>
<feature type="transmembrane region" description="Helical" evidence="1">
    <location>
        <begin position="138"/>
        <end position="160"/>
    </location>
</feature>
<comment type="caution">
    <text evidence="2">The sequence shown here is derived from an EMBL/GenBank/DDBJ whole genome shotgun (WGS) entry which is preliminary data.</text>
</comment>
<keyword evidence="1" id="KW-0812">Transmembrane</keyword>
<dbReference type="AlphaFoldDB" id="A0A2H3G8N3"/>
<feature type="transmembrane region" description="Helical" evidence="1">
    <location>
        <begin position="180"/>
        <end position="199"/>
    </location>
</feature>
<feature type="transmembrane region" description="Helical" evidence="1">
    <location>
        <begin position="429"/>
        <end position="447"/>
    </location>
</feature>
<evidence type="ECO:0008006" key="4">
    <source>
        <dbReference type="Google" id="ProtNLM"/>
    </source>
</evidence>
<keyword evidence="1" id="KW-0472">Membrane</keyword>
<name>A0A2H3G8N3_FUSOX</name>
<proteinExistence type="predicted"/>
<feature type="transmembrane region" description="Helical" evidence="1">
    <location>
        <begin position="320"/>
        <end position="340"/>
    </location>
</feature>
<keyword evidence="1" id="KW-1133">Transmembrane helix</keyword>
<organism evidence="2 3">
    <name type="scientific">Fusarium oxysporum f. sp. radicis-cucumerinum</name>
    <dbReference type="NCBI Taxonomy" id="327505"/>
    <lineage>
        <taxon>Eukaryota</taxon>
        <taxon>Fungi</taxon>
        <taxon>Dikarya</taxon>
        <taxon>Ascomycota</taxon>
        <taxon>Pezizomycotina</taxon>
        <taxon>Sordariomycetes</taxon>
        <taxon>Hypocreomycetidae</taxon>
        <taxon>Hypocreales</taxon>
        <taxon>Nectriaceae</taxon>
        <taxon>Fusarium</taxon>
        <taxon>Fusarium oxysporum species complex</taxon>
    </lineage>
</organism>
<evidence type="ECO:0000256" key="1">
    <source>
        <dbReference type="SAM" id="Phobius"/>
    </source>
</evidence>
<gene>
    <name evidence="2" type="ORF">AU210_016402</name>
</gene>
<feature type="transmembrane region" description="Helical" evidence="1">
    <location>
        <begin position="241"/>
        <end position="261"/>
    </location>
</feature>
<sequence length="582" mass="63884">MKALRDHFRDPTDEEFNRWSEEYKKSGFNFTYKQADTVLIRLPETATALSAMSLFATRQTLLAYYSHSWPQCSERWDDCAVNKTTYLSAQRILHRLETPPRVAVQQFPPFYVLSFFPFPTVMSSQLIVTDVERWNRTLALSSLVCLGLMTLADCVTDNLLLTLTNDSQRQPGSWNLRTCAIVLGGVSDMIGQFILGYILSIRSKYCAMIINTTSILAAVIVTSSSVLLGHNWPLMAATAGPLIKCVGGGSHGSVFLTLAVLHSQKPQHQFVHSLSCPTSIYVTIVTTGSFAYYYMTGAIVALSQPLGSFSASRLPKHSHILPGALSGLCCIMTYAIIIFLRQTDADTKESSQNETSPLLPDGQQILRVDNAPASHMTVSEYTNRLCGGGFPLRSQELKFLPRVFVLMGFCKSTRPLFTTYIQHRHCADHLWLIRTALSVALFVFIGLHTAYTKVSEMSLAQAKIAIVFISAGAFAIGLPGSYDCITIALIINTVGVVTDLSILAFASTLLQRPDAGSVLMLIASFESFGTLVGVGALYPLYQWSLRDGLPFLAGGLPYYTCGTLYAVAAFILWSVGPKQATE</sequence>
<dbReference type="EMBL" id="MABQ02000013">
    <property type="protein sequence ID" value="PCD21439.1"/>
    <property type="molecule type" value="Genomic_DNA"/>
</dbReference>
<feature type="transmembrane region" description="Helical" evidence="1">
    <location>
        <begin position="459"/>
        <end position="479"/>
    </location>
</feature>